<feature type="compositionally biased region" description="Basic and acidic residues" evidence="1">
    <location>
        <begin position="113"/>
        <end position="123"/>
    </location>
</feature>
<dbReference type="KEGG" id="uvi:66068055"/>
<reference evidence="2" key="1">
    <citation type="submission" date="2020-03" db="EMBL/GenBank/DDBJ databases">
        <title>A mixture of massive structural variations and highly conserved coding sequences in Ustilaginoidea virens genome.</title>
        <authorList>
            <person name="Zhang K."/>
            <person name="Zhao Z."/>
            <person name="Zhang Z."/>
            <person name="Li Y."/>
            <person name="Hsiang T."/>
            <person name="Sun W."/>
        </authorList>
    </citation>
    <scope>NUCLEOTIDE SEQUENCE</scope>
    <source>
        <strain evidence="2">UV-8b</strain>
    </source>
</reference>
<keyword evidence="3" id="KW-1185">Reference proteome</keyword>
<accession>A0A8E5HX11</accession>
<gene>
    <name evidence="2" type="ORF">UV8b_07278</name>
</gene>
<protein>
    <submittedName>
        <fullName evidence="2">Uncharacterized protein</fullName>
    </submittedName>
</protein>
<name>A0A8E5HX11_USTVR</name>
<evidence type="ECO:0000313" key="2">
    <source>
        <dbReference type="EMBL" id="QUC23037.1"/>
    </source>
</evidence>
<feature type="compositionally biased region" description="Pro residues" evidence="1">
    <location>
        <begin position="202"/>
        <end position="218"/>
    </location>
</feature>
<feature type="region of interest" description="Disordered" evidence="1">
    <location>
        <begin position="103"/>
        <end position="129"/>
    </location>
</feature>
<dbReference type="AlphaFoldDB" id="A0A8E5HX11"/>
<sequence length="238" mass="25170">MAPEAMSAACGADDAAAPRSKYRVALVRLRAPTTTISARASGETTTPCRRVVVHGMGWHGMASEGVSRPPPVRARCQLPGRVDWMCPPRSCCLQLAAQYSPTAAAATPNTDQLRTRDRTKASTDPRGWPTLHHVPVPACACLCPCLHSTPNVTPQLRPSHPSRPASTQRARLPPSQPECTMRTQQAPAKKSRRPSSPAHPSSIPPPHLPDPAASPPNEPQLHAGPLLASSAPVGIPPA</sequence>
<dbReference type="GeneID" id="66068055"/>
<dbReference type="EMBL" id="CP072758">
    <property type="protein sequence ID" value="QUC23037.1"/>
    <property type="molecule type" value="Genomic_DNA"/>
</dbReference>
<dbReference type="RefSeq" id="XP_043000710.1">
    <property type="nucleotide sequence ID" value="XM_043144775.1"/>
</dbReference>
<feature type="region of interest" description="Disordered" evidence="1">
    <location>
        <begin position="152"/>
        <end position="238"/>
    </location>
</feature>
<dbReference type="Proteomes" id="UP000027002">
    <property type="component" value="Chromosome 6"/>
</dbReference>
<feature type="compositionally biased region" description="Polar residues" evidence="1">
    <location>
        <begin position="177"/>
        <end position="186"/>
    </location>
</feature>
<proteinExistence type="predicted"/>
<evidence type="ECO:0000256" key="1">
    <source>
        <dbReference type="SAM" id="MobiDB-lite"/>
    </source>
</evidence>
<organism evidence="2 3">
    <name type="scientific">Ustilaginoidea virens</name>
    <name type="common">Rice false smut fungus</name>
    <name type="synonym">Villosiclava virens</name>
    <dbReference type="NCBI Taxonomy" id="1159556"/>
    <lineage>
        <taxon>Eukaryota</taxon>
        <taxon>Fungi</taxon>
        <taxon>Dikarya</taxon>
        <taxon>Ascomycota</taxon>
        <taxon>Pezizomycotina</taxon>
        <taxon>Sordariomycetes</taxon>
        <taxon>Hypocreomycetidae</taxon>
        <taxon>Hypocreales</taxon>
        <taxon>Clavicipitaceae</taxon>
        <taxon>Ustilaginoidea</taxon>
    </lineage>
</organism>
<evidence type="ECO:0000313" key="3">
    <source>
        <dbReference type="Proteomes" id="UP000027002"/>
    </source>
</evidence>